<dbReference type="InParanoid" id="F6WGQ5"/>
<protein>
    <recommendedName>
        <fullName evidence="4">LRRNT domain-containing protein</fullName>
    </recommendedName>
</protein>
<accession>F6WGQ5</accession>
<reference evidence="2" key="3">
    <citation type="submission" date="2025-08" db="UniProtKB">
        <authorList>
            <consortium name="Ensembl"/>
        </authorList>
    </citation>
    <scope>IDENTIFICATION</scope>
</reference>
<feature type="chain" id="PRO_5003349704" description="LRRNT domain-containing protein" evidence="1">
    <location>
        <begin position="24"/>
        <end position="145"/>
    </location>
</feature>
<name>F6WGQ5_CIOIN</name>
<organism evidence="2 3">
    <name type="scientific">Ciona intestinalis</name>
    <name type="common">Transparent sea squirt</name>
    <name type="synonym">Ascidia intestinalis</name>
    <dbReference type="NCBI Taxonomy" id="7719"/>
    <lineage>
        <taxon>Eukaryota</taxon>
        <taxon>Metazoa</taxon>
        <taxon>Chordata</taxon>
        <taxon>Tunicata</taxon>
        <taxon>Ascidiacea</taxon>
        <taxon>Phlebobranchia</taxon>
        <taxon>Cionidae</taxon>
        <taxon>Ciona</taxon>
    </lineage>
</organism>
<sequence>MRYLSSQVFLGLVLEFLISYTPSASRIKHCSNKTNGQNCKFDHRHNILWCDSTTFTSLPPPNEIHGEGDPRYAETIYLNSSCQQNFRGVLRQYAHVKQLNYDDNMIQTIPKSCFSHLHLDELILSRNSISTINSAFNGNTYLLLM</sequence>
<reference evidence="2" key="2">
    <citation type="journal article" date="2008" name="Genome Biol.">
        <title>Improved genome assembly and evidence-based global gene model set for the chordate Ciona intestinalis: new insight into intron and operon populations.</title>
        <authorList>
            <person name="Satou Y."/>
            <person name="Mineta K."/>
            <person name="Ogasawara M."/>
            <person name="Sasakura Y."/>
            <person name="Shoguchi E."/>
            <person name="Ueno K."/>
            <person name="Yamada L."/>
            <person name="Matsumoto J."/>
            <person name="Wasserscheid J."/>
            <person name="Dewar K."/>
            <person name="Wiley G.B."/>
            <person name="Macmil S.L."/>
            <person name="Roe B.A."/>
            <person name="Zeller R.W."/>
            <person name="Hastings K.E."/>
            <person name="Lemaire P."/>
            <person name="Lindquist E."/>
            <person name="Endo T."/>
            <person name="Hotta K."/>
            <person name="Inaba K."/>
        </authorList>
    </citation>
    <scope>NUCLEOTIDE SEQUENCE [LARGE SCALE GENOMIC DNA]</scope>
    <source>
        <strain evidence="2">wild type</strain>
    </source>
</reference>
<dbReference type="HOGENOM" id="CLU_1786218_0_0_1"/>
<dbReference type="Proteomes" id="UP000008144">
    <property type="component" value="Chromosome 9"/>
</dbReference>
<dbReference type="InterPro" id="IPR032675">
    <property type="entry name" value="LRR_dom_sf"/>
</dbReference>
<dbReference type="Ensembl" id="ENSCINT00000028223.2">
    <property type="protein sequence ID" value="ENSCINP00000027977.2"/>
    <property type="gene ID" value="ENSCING00000016003.2"/>
</dbReference>
<reference evidence="3" key="1">
    <citation type="journal article" date="2002" name="Science">
        <title>The draft genome of Ciona intestinalis: insights into chordate and vertebrate origins.</title>
        <authorList>
            <person name="Dehal P."/>
            <person name="Satou Y."/>
            <person name="Campbell R.K."/>
            <person name="Chapman J."/>
            <person name="Degnan B."/>
            <person name="De Tomaso A."/>
            <person name="Davidson B."/>
            <person name="Di Gregorio A."/>
            <person name="Gelpke M."/>
            <person name="Goodstein D.M."/>
            <person name="Harafuji N."/>
            <person name="Hastings K.E."/>
            <person name="Ho I."/>
            <person name="Hotta K."/>
            <person name="Huang W."/>
            <person name="Kawashima T."/>
            <person name="Lemaire P."/>
            <person name="Martinez D."/>
            <person name="Meinertzhagen I.A."/>
            <person name="Necula S."/>
            <person name="Nonaka M."/>
            <person name="Putnam N."/>
            <person name="Rash S."/>
            <person name="Saiga H."/>
            <person name="Satake M."/>
            <person name="Terry A."/>
            <person name="Yamada L."/>
            <person name="Wang H.G."/>
            <person name="Awazu S."/>
            <person name="Azumi K."/>
            <person name="Boore J."/>
            <person name="Branno M."/>
            <person name="Chin-Bow S."/>
            <person name="DeSantis R."/>
            <person name="Doyle S."/>
            <person name="Francino P."/>
            <person name="Keys D.N."/>
            <person name="Haga S."/>
            <person name="Hayashi H."/>
            <person name="Hino K."/>
            <person name="Imai K.S."/>
            <person name="Inaba K."/>
            <person name="Kano S."/>
            <person name="Kobayashi K."/>
            <person name="Kobayashi M."/>
            <person name="Lee B.I."/>
            <person name="Makabe K.W."/>
            <person name="Manohar C."/>
            <person name="Matassi G."/>
            <person name="Medina M."/>
            <person name="Mochizuki Y."/>
            <person name="Mount S."/>
            <person name="Morishita T."/>
            <person name="Miura S."/>
            <person name="Nakayama A."/>
            <person name="Nishizaka S."/>
            <person name="Nomoto H."/>
            <person name="Ohta F."/>
            <person name="Oishi K."/>
            <person name="Rigoutsos I."/>
            <person name="Sano M."/>
            <person name="Sasaki A."/>
            <person name="Sasakura Y."/>
            <person name="Shoguchi E."/>
            <person name="Shin-i T."/>
            <person name="Spagnuolo A."/>
            <person name="Stainier D."/>
            <person name="Suzuki M.M."/>
            <person name="Tassy O."/>
            <person name="Takatori N."/>
            <person name="Tokuoka M."/>
            <person name="Yagi K."/>
            <person name="Yoshizaki F."/>
            <person name="Wada S."/>
            <person name="Zhang C."/>
            <person name="Hyatt P.D."/>
            <person name="Larimer F."/>
            <person name="Detter C."/>
            <person name="Doggett N."/>
            <person name="Glavina T."/>
            <person name="Hawkins T."/>
            <person name="Richardson P."/>
            <person name="Lucas S."/>
            <person name="Kohara Y."/>
            <person name="Levine M."/>
            <person name="Satoh N."/>
            <person name="Rokhsar D.S."/>
        </authorList>
    </citation>
    <scope>NUCLEOTIDE SEQUENCE [LARGE SCALE GENOMIC DNA]</scope>
</reference>
<reference evidence="2" key="4">
    <citation type="submission" date="2025-09" db="UniProtKB">
        <authorList>
            <consortium name="Ensembl"/>
        </authorList>
    </citation>
    <scope>IDENTIFICATION</scope>
</reference>
<keyword evidence="3" id="KW-1185">Reference proteome</keyword>
<evidence type="ECO:0000256" key="1">
    <source>
        <dbReference type="SAM" id="SignalP"/>
    </source>
</evidence>
<evidence type="ECO:0008006" key="4">
    <source>
        <dbReference type="Google" id="ProtNLM"/>
    </source>
</evidence>
<proteinExistence type="predicted"/>
<dbReference type="Gene3D" id="3.80.10.10">
    <property type="entry name" value="Ribonuclease Inhibitor"/>
    <property type="match status" value="1"/>
</dbReference>
<dbReference type="EMBL" id="EAAA01002876">
    <property type="status" value="NOT_ANNOTATED_CDS"/>
    <property type="molecule type" value="Genomic_DNA"/>
</dbReference>
<keyword evidence="1" id="KW-0732">Signal</keyword>
<dbReference type="SUPFAM" id="SSF52058">
    <property type="entry name" value="L domain-like"/>
    <property type="match status" value="1"/>
</dbReference>
<evidence type="ECO:0000313" key="3">
    <source>
        <dbReference type="Proteomes" id="UP000008144"/>
    </source>
</evidence>
<evidence type="ECO:0000313" key="2">
    <source>
        <dbReference type="Ensembl" id="ENSCINP00000027977.2"/>
    </source>
</evidence>
<feature type="signal peptide" evidence="1">
    <location>
        <begin position="1"/>
        <end position="23"/>
    </location>
</feature>
<dbReference type="AlphaFoldDB" id="F6WGQ5"/>